<dbReference type="EMBL" id="BMJV01000004">
    <property type="protein sequence ID" value="GGG74941.1"/>
    <property type="molecule type" value="Genomic_DNA"/>
</dbReference>
<reference evidence="1" key="2">
    <citation type="submission" date="2020-09" db="EMBL/GenBank/DDBJ databases">
        <authorList>
            <person name="Sun Q."/>
            <person name="Zhou Y."/>
        </authorList>
    </citation>
    <scope>NUCLEOTIDE SEQUENCE</scope>
    <source>
        <strain evidence="1">CGMCC 1.15762</strain>
    </source>
</reference>
<evidence type="ECO:0000313" key="1">
    <source>
        <dbReference type="EMBL" id="GGG74941.1"/>
    </source>
</evidence>
<reference evidence="1" key="1">
    <citation type="journal article" date="2014" name="Int. J. Syst. Evol. Microbiol.">
        <title>Complete genome sequence of Corynebacterium casei LMG S-19264T (=DSM 44701T), isolated from a smear-ripened cheese.</title>
        <authorList>
            <consortium name="US DOE Joint Genome Institute (JGI-PGF)"/>
            <person name="Walter F."/>
            <person name="Albersmeier A."/>
            <person name="Kalinowski J."/>
            <person name="Ruckert C."/>
        </authorList>
    </citation>
    <scope>NUCLEOTIDE SEQUENCE</scope>
    <source>
        <strain evidence="1">CGMCC 1.15762</strain>
    </source>
</reference>
<sequence length="109" mass="11798">MPKSTAKALGVVIWTKGASPCDCRAIIWCEDQGDLALFDSREDGLGLSEPLKEGDLVQFDLAQVSSQRRARNPQKLVRHCFSGLVDALRPVSRPLGLAPVGNVVPFPGR</sequence>
<protein>
    <submittedName>
        <fullName evidence="1">Uncharacterized protein</fullName>
    </submittedName>
</protein>
<dbReference type="AlphaFoldDB" id="A0A8J3EGQ2"/>
<dbReference type="RefSeq" id="WP_188790483.1">
    <property type="nucleotide sequence ID" value="NZ_BMJV01000004.1"/>
</dbReference>
<organism evidence="1 2">
    <name type="scientific">Salipiger pallidus</name>
    <dbReference type="NCBI Taxonomy" id="1775170"/>
    <lineage>
        <taxon>Bacteria</taxon>
        <taxon>Pseudomonadati</taxon>
        <taxon>Pseudomonadota</taxon>
        <taxon>Alphaproteobacteria</taxon>
        <taxon>Rhodobacterales</taxon>
        <taxon>Roseobacteraceae</taxon>
        <taxon>Salipiger</taxon>
    </lineage>
</organism>
<gene>
    <name evidence="1" type="ORF">GCM10011415_24340</name>
</gene>
<comment type="caution">
    <text evidence="1">The sequence shown here is derived from an EMBL/GenBank/DDBJ whole genome shotgun (WGS) entry which is preliminary data.</text>
</comment>
<dbReference type="Proteomes" id="UP000617145">
    <property type="component" value="Unassembled WGS sequence"/>
</dbReference>
<keyword evidence="2" id="KW-1185">Reference proteome</keyword>
<name>A0A8J3EGQ2_9RHOB</name>
<evidence type="ECO:0000313" key="2">
    <source>
        <dbReference type="Proteomes" id="UP000617145"/>
    </source>
</evidence>
<accession>A0A8J3EGQ2</accession>
<proteinExistence type="predicted"/>